<dbReference type="STRING" id="3871.A0A4P1RQE5"/>
<evidence type="ECO:0000259" key="10">
    <source>
        <dbReference type="SMART" id="SM01332"/>
    </source>
</evidence>
<feature type="domain" description="Cyclin C-terminal" evidence="10">
    <location>
        <begin position="338"/>
        <end position="473"/>
    </location>
</feature>
<organism evidence="11 12">
    <name type="scientific">Lupinus angustifolius</name>
    <name type="common">Narrow-leaved blue lupine</name>
    <dbReference type="NCBI Taxonomy" id="3871"/>
    <lineage>
        <taxon>Eukaryota</taxon>
        <taxon>Viridiplantae</taxon>
        <taxon>Streptophyta</taxon>
        <taxon>Embryophyta</taxon>
        <taxon>Tracheophyta</taxon>
        <taxon>Spermatophyta</taxon>
        <taxon>Magnoliopsida</taxon>
        <taxon>eudicotyledons</taxon>
        <taxon>Gunneridae</taxon>
        <taxon>Pentapetalae</taxon>
        <taxon>rosids</taxon>
        <taxon>fabids</taxon>
        <taxon>Fabales</taxon>
        <taxon>Fabaceae</taxon>
        <taxon>Papilionoideae</taxon>
        <taxon>50 kb inversion clade</taxon>
        <taxon>genistoids sensu lato</taxon>
        <taxon>core genistoids</taxon>
        <taxon>Genisteae</taxon>
        <taxon>Lupinus</taxon>
    </lineage>
</organism>
<keyword evidence="12" id="KW-1185">Reference proteome</keyword>
<evidence type="ECO:0000256" key="3">
    <source>
        <dbReference type="ARBA" id="ARBA00022618"/>
    </source>
</evidence>
<dbReference type="Gene3D" id="1.10.472.10">
    <property type="entry name" value="Cyclin-like"/>
    <property type="match status" value="2"/>
</dbReference>
<dbReference type="FunFam" id="1.10.472.10:FF:000013">
    <property type="entry name" value="Cyclin A1"/>
    <property type="match status" value="1"/>
</dbReference>
<dbReference type="CDD" id="cd20506">
    <property type="entry name" value="CYCLIN_AtCycA-like_rpt2"/>
    <property type="match status" value="1"/>
</dbReference>
<feature type="region of interest" description="Disordered" evidence="8">
    <location>
        <begin position="19"/>
        <end position="66"/>
    </location>
</feature>
<dbReference type="SUPFAM" id="SSF52540">
    <property type="entry name" value="P-loop containing nucleoside triphosphate hydrolases"/>
    <property type="match status" value="1"/>
</dbReference>
<evidence type="ECO:0000256" key="4">
    <source>
        <dbReference type="ARBA" id="ARBA00023127"/>
    </source>
</evidence>
<keyword evidence="5" id="KW-0131">Cell cycle</keyword>
<dbReference type="FunFam" id="3.40.50.300:FF:001210">
    <property type="entry name" value="D-glycerate 3-kinase, chloroplastic"/>
    <property type="match status" value="1"/>
</dbReference>
<dbReference type="SUPFAM" id="SSF47954">
    <property type="entry name" value="Cyclin-like"/>
    <property type="match status" value="2"/>
</dbReference>
<dbReference type="Gene3D" id="3.40.50.300">
    <property type="entry name" value="P-loop containing nucleotide triphosphate hydrolases"/>
    <property type="match status" value="1"/>
</dbReference>
<keyword evidence="4 7" id="KW-0195">Cyclin</keyword>
<dbReference type="Pfam" id="PF00134">
    <property type="entry name" value="Cyclin_N"/>
    <property type="match status" value="1"/>
</dbReference>
<sequence length="1000" mass="113360">MKKEKSVTLTALELPGRLTRSQAASCSESRQFPPLKVVTQQNQKQSKGANPKRPVSDNTRLGRKRRSVLRDVTNISCENTYSSSFNATKIQAKKSKLTMAAQLNVSIVVQSDAMEQSQIQLGSNAKGLPEIGLRSEDVTCSVNLQHNALDSQTPGISAQTLISQKKVLQIVEAKKGNLSGAPNIAKDPDVTDIDAGFEDPIFCTIYVVDIYDNLRVAELSRRPYPHFMETVQQDITQTMRGLLVDWLVEVSEEYKLVPDTLYLSIYLIDWFLSKNCIERQRLQLLGITCMLIASKYEEINAPRIEEFCLITDNTYTKEEVLKMEIQVLKSVAYQLFAPTTKTFLRRFLRAAQASYPDPIIDLECLGNYLAELTLMNYDFLNFLPSMIAASAVFLAGWTLDQSSHPWNPTLQHYTGYKASDLKSTVLALRDMQLNTDGCPLITIRTKYRQEKVQQRGSGISWLQNSSSATSIEYRRCPLYSKFPTQPADVASVEDLFEFICSGPLLDKIGVTQEKVADSIDKWLSYGRYICQLFQLNELYLTEPQKARVYHYYIPVFIWCEDQIVQHQSKFNEEDEIPPLVVYFRIPPFHDSLSPIVCFLRVFILDLVLLKDVERQPLFLLLTIFSKELAGSGISWLQNSSSATSIEYRRCPLYSKFPTQPADVASVEDLFEFICSGPLLDKIGVTQEKVADSIDKWLSYGRYICQLFQLNELYLTEPQKARVYHYYIPVFIWCEDQIVQHQSKFNEEDEIPPLVIGFSAPQGCGKTTLVFALDYLFQRTGRNSATISIDDFYLTAEGQNKLREANPGNGLLEFRGNAGSHDLALSIETLNALTKMTSEGIKMKLPRYDKSAFSGRGDRADPSTWTEVEGPLTVVLFEGWMLGFKPLPVEVVKAVDPQLETINKNLGAYYNAWDKYIKSWIVIKIKDPNCVYQWRLQAEIGMREAGKPGMSDDEVRDFVSRYLPAYNAYLPTLYSEGPSGSDPRRLLTIEIDEGRNPILAG</sequence>
<dbReference type="InterPro" id="IPR036915">
    <property type="entry name" value="Cyclin-like_sf"/>
</dbReference>
<gene>
    <name evidence="11" type="ORF">TanjilG_04379</name>
</gene>
<comment type="subunit">
    <text evidence="2">Interacts with the CDC2 protein kinase to form a serine/threonine kinase holoenzyme complex also known as maturation promoting factor (MPF). The cyclin subunit imparts substrate specificity to the complex.</text>
</comment>
<feature type="domain" description="Cyclin-like" evidence="9">
    <location>
        <begin position="245"/>
        <end position="329"/>
    </location>
</feature>
<reference evidence="11 12" key="1">
    <citation type="journal article" date="2017" name="Plant Biotechnol. J.">
        <title>A comprehensive draft genome sequence for lupin (Lupinus angustifolius), an emerging health food: insights into plant-microbe interactions and legume evolution.</title>
        <authorList>
            <person name="Hane J.K."/>
            <person name="Ming Y."/>
            <person name="Kamphuis L.G."/>
            <person name="Nelson M.N."/>
            <person name="Garg G."/>
            <person name="Atkins C.A."/>
            <person name="Bayer P.E."/>
            <person name="Bravo A."/>
            <person name="Bringans S."/>
            <person name="Cannon S."/>
            <person name="Edwards D."/>
            <person name="Foley R."/>
            <person name="Gao L.L."/>
            <person name="Harrison M.J."/>
            <person name="Huang W."/>
            <person name="Hurgobin B."/>
            <person name="Li S."/>
            <person name="Liu C.W."/>
            <person name="McGrath A."/>
            <person name="Morahan G."/>
            <person name="Murray J."/>
            <person name="Weller J."/>
            <person name="Jian J."/>
            <person name="Singh K.B."/>
        </authorList>
    </citation>
    <scope>NUCLEOTIDE SEQUENCE [LARGE SCALE GENOMIC DNA]</scope>
    <source>
        <strain evidence="12">cv. Tanjil</strain>
        <tissue evidence="11">Whole plant</tissue>
    </source>
</reference>
<comment type="similarity">
    <text evidence="1">Belongs to the cyclin family. Cyclin AB subfamily.</text>
</comment>
<dbReference type="Proteomes" id="UP000188354">
    <property type="component" value="Chromosome LG03"/>
</dbReference>
<dbReference type="CDD" id="cd20562">
    <property type="entry name" value="CYCLIN_AtCycA_like_rpt1"/>
    <property type="match status" value="1"/>
</dbReference>
<protein>
    <recommendedName>
        <fullName evidence="6">B-like cyclin</fullName>
    </recommendedName>
</protein>
<evidence type="ECO:0000259" key="9">
    <source>
        <dbReference type="SMART" id="SM00385"/>
    </source>
</evidence>
<dbReference type="PANTHER" id="PTHR10177">
    <property type="entry name" value="CYCLINS"/>
    <property type="match status" value="1"/>
</dbReference>
<feature type="domain" description="Cyclin-like" evidence="9">
    <location>
        <begin position="342"/>
        <end position="430"/>
    </location>
</feature>
<dbReference type="FunFam" id="1.10.472.10:FF:000167">
    <property type="entry name" value="Mitotic cyclin 6"/>
    <property type="match status" value="1"/>
</dbReference>
<dbReference type="InterPro" id="IPR013763">
    <property type="entry name" value="Cyclin-like_dom"/>
</dbReference>
<evidence type="ECO:0000256" key="7">
    <source>
        <dbReference type="RuleBase" id="RU000383"/>
    </source>
</evidence>
<evidence type="ECO:0000256" key="1">
    <source>
        <dbReference type="ARBA" id="ARBA00006955"/>
    </source>
</evidence>
<evidence type="ECO:0000256" key="2">
    <source>
        <dbReference type="ARBA" id="ARBA00011177"/>
    </source>
</evidence>
<name>A0A4P1RQE5_LUPAN</name>
<accession>A0A4P1RQE5</accession>
<proteinExistence type="inferred from homology"/>
<dbReference type="Gramene" id="OIW15844">
    <property type="protein sequence ID" value="OIW15844"/>
    <property type="gene ID" value="TanjilG_04379"/>
</dbReference>
<dbReference type="SMART" id="SM01332">
    <property type="entry name" value="Cyclin_C"/>
    <property type="match status" value="1"/>
</dbReference>
<dbReference type="InterPro" id="IPR027417">
    <property type="entry name" value="P-loop_NTPase"/>
</dbReference>
<evidence type="ECO:0000256" key="6">
    <source>
        <dbReference type="ARBA" id="ARBA00032263"/>
    </source>
</evidence>
<dbReference type="SMART" id="SM00385">
    <property type="entry name" value="CYCLIN"/>
    <property type="match status" value="2"/>
</dbReference>
<feature type="compositionally biased region" description="Polar residues" evidence="8">
    <location>
        <begin position="19"/>
        <end position="30"/>
    </location>
</feature>
<evidence type="ECO:0000313" key="12">
    <source>
        <dbReference type="Proteomes" id="UP000188354"/>
    </source>
</evidence>
<evidence type="ECO:0000256" key="5">
    <source>
        <dbReference type="ARBA" id="ARBA00023306"/>
    </source>
</evidence>
<evidence type="ECO:0000256" key="8">
    <source>
        <dbReference type="SAM" id="MobiDB-lite"/>
    </source>
</evidence>
<feature type="compositionally biased region" description="Polar residues" evidence="8">
    <location>
        <begin position="38"/>
        <end position="48"/>
    </location>
</feature>
<dbReference type="InterPro" id="IPR006671">
    <property type="entry name" value="Cyclin_N"/>
</dbReference>
<dbReference type="EMBL" id="CM007363">
    <property type="protein sequence ID" value="OIW15844.1"/>
    <property type="molecule type" value="Genomic_DNA"/>
</dbReference>
<dbReference type="GO" id="GO:0051301">
    <property type="term" value="P:cell division"/>
    <property type="evidence" value="ECO:0007669"/>
    <property type="project" value="UniProtKB-KW"/>
</dbReference>
<dbReference type="InterPro" id="IPR039361">
    <property type="entry name" value="Cyclin"/>
</dbReference>
<dbReference type="Pfam" id="PF02984">
    <property type="entry name" value="Cyclin_C"/>
    <property type="match status" value="1"/>
</dbReference>
<evidence type="ECO:0000313" key="11">
    <source>
        <dbReference type="EMBL" id="OIW15844.1"/>
    </source>
</evidence>
<dbReference type="AlphaFoldDB" id="A0A4P1RQE5"/>
<dbReference type="InterPro" id="IPR004367">
    <property type="entry name" value="Cyclin_C-dom"/>
</dbReference>
<keyword evidence="3" id="KW-0132">Cell division</keyword>